<keyword evidence="2" id="KW-1185">Reference proteome</keyword>
<evidence type="ECO:0008006" key="3">
    <source>
        <dbReference type="Google" id="ProtNLM"/>
    </source>
</evidence>
<dbReference type="RefSeq" id="WP_173140638.1">
    <property type="nucleotide sequence ID" value="NZ_JABMKX010000026.1"/>
</dbReference>
<dbReference type="InterPro" id="IPR014794">
    <property type="entry name" value="DUF1779"/>
</dbReference>
<sequence>MGNKGQSKVIRVLAGICMLALLLSGFRSGEPAGKNGVQSTTVPAPAGILDAAGELQESLALLTTLGTQASALGAPLRLVLKWQGEYSGGDRAEAAAAAQSLATRLGLGELSGTDEDGHLTWRSSARLPGDSQISLFWSELGGGRSYSIVTLETADLLGSPELPAAAADAGRIMLQAGIAAEWNASLQAPAKEQGASQAAFLATEQTLAAQLPGILAEENYADVTTTSRSYSVPGLSRTVSSGSHSLALQLAVHKNVKEDRNRLTIGMPLITVEY</sequence>
<reference evidence="1 2" key="1">
    <citation type="submission" date="2020-05" db="EMBL/GenBank/DDBJ databases">
        <title>Paenibacillus glebae, sp. nov., Paenibacillus humi sp. nov., Paenibacillus pedi sp. nov., Paenibacillus terrestris sp. nov. and Paenibacillus terricola sp. nov., isolated from a forest top soil sample.</title>
        <authorList>
            <person name="Qi S."/>
            <person name="Carlier A."/>
            <person name="Cnockaert M."/>
            <person name="Vandamme P."/>
        </authorList>
    </citation>
    <scope>NUCLEOTIDE SEQUENCE [LARGE SCALE GENOMIC DNA]</scope>
    <source>
        <strain evidence="1 2">LMG 29502</strain>
    </source>
</reference>
<dbReference type="Gene3D" id="3.30.360.40">
    <property type="entry name" value="YwmB-like"/>
    <property type="match status" value="1"/>
</dbReference>
<accession>A0ABX2DXS2</accession>
<dbReference type="EMBL" id="JABMKX010000026">
    <property type="protein sequence ID" value="NQX49524.1"/>
    <property type="molecule type" value="Genomic_DNA"/>
</dbReference>
<organism evidence="1 2">
    <name type="scientific">Paenibacillus tritici</name>
    <dbReference type="NCBI Taxonomy" id="1873425"/>
    <lineage>
        <taxon>Bacteria</taxon>
        <taxon>Bacillati</taxon>
        <taxon>Bacillota</taxon>
        <taxon>Bacilli</taxon>
        <taxon>Bacillales</taxon>
        <taxon>Paenibacillaceae</taxon>
        <taxon>Paenibacillus</taxon>
    </lineage>
</organism>
<comment type="caution">
    <text evidence="1">The sequence shown here is derived from an EMBL/GenBank/DDBJ whole genome shotgun (WGS) entry which is preliminary data.</text>
</comment>
<protein>
    <recommendedName>
        <fullName evidence="3">TATA-box binding protein</fullName>
    </recommendedName>
</protein>
<evidence type="ECO:0000313" key="2">
    <source>
        <dbReference type="Proteomes" id="UP000711047"/>
    </source>
</evidence>
<proteinExistence type="predicted"/>
<evidence type="ECO:0000313" key="1">
    <source>
        <dbReference type="EMBL" id="NQX49524.1"/>
    </source>
</evidence>
<dbReference type="Pfam" id="PF08680">
    <property type="entry name" value="DUF1779"/>
    <property type="match status" value="1"/>
</dbReference>
<dbReference type="Proteomes" id="UP000711047">
    <property type="component" value="Unassembled WGS sequence"/>
</dbReference>
<gene>
    <name evidence="1" type="ORF">HQN87_29920</name>
</gene>
<name>A0ABX2DXS2_9BACL</name>